<dbReference type="AlphaFoldDB" id="A0A843UK71"/>
<evidence type="ECO:0000313" key="2">
    <source>
        <dbReference type="Proteomes" id="UP000652761"/>
    </source>
</evidence>
<evidence type="ECO:0000313" key="1">
    <source>
        <dbReference type="EMBL" id="MQL82707.1"/>
    </source>
</evidence>
<proteinExistence type="predicted"/>
<reference evidence="1" key="1">
    <citation type="submission" date="2017-07" db="EMBL/GenBank/DDBJ databases">
        <title>Taro Niue Genome Assembly and Annotation.</title>
        <authorList>
            <person name="Atibalentja N."/>
            <person name="Keating K."/>
            <person name="Fields C.J."/>
        </authorList>
    </citation>
    <scope>NUCLEOTIDE SEQUENCE</scope>
    <source>
        <strain evidence="1">Niue_2</strain>
        <tissue evidence="1">Leaf</tissue>
    </source>
</reference>
<keyword evidence="2" id="KW-1185">Reference proteome</keyword>
<dbReference type="Proteomes" id="UP000652761">
    <property type="component" value="Unassembled WGS sequence"/>
</dbReference>
<protein>
    <submittedName>
        <fullName evidence="1">Uncharacterized protein</fullName>
    </submittedName>
</protein>
<comment type="caution">
    <text evidence="1">The sequence shown here is derived from an EMBL/GenBank/DDBJ whole genome shotgun (WGS) entry which is preliminary data.</text>
</comment>
<organism evidence="1 2">
    <name type="scientific">Colocasia esculenta</name>
    <name type="common">Wild taro</name>
    <name type="synonym">Arum esculentum</name>
    <dbReference type="NCBI Taxonomy" id="4460"/>
    <lineage>
        <taxon>Eukaryota</taxon>
        <taxon>Viridiplantae</taxon>
        <taxon>Streptophyta</taxon>
        <taxon>Embryophyta</taxon>
        <taxon>Tracheophyta</taxon>
        <taxon>Spermatophyta</taxon>
        <taxon>Magnoliopsida</taxon>
        <taxon>Liliopsida</taxon>
        <taxon>Araceae</taxon>
        <taxon>Aroideae</taxon>
        <taxon>Colocasieae</taxon>
        <taxon>Colocasia</taxon>
    </lineage>
</organism>
<name>A0A843UK71_COLES</name>
<dbReference type="EMBL" id="NMUH01000650">
    <property type="protein sequence ID" value="MQL82707.1"/>
    <property type="molecule type" value="Genomic_DNA"/>
</dbReference>
<accession>A0A843UK71</accession>
<sequence length="224" mass="24611">MADAYAFLFLPLSPPLAGPPARTRTAPFPSRSRSLSCSRSFGFLSTTSFPIIPRRNISDISIIRLLHWSVSSAPRPDGGLVMGSGRLNSGSFLMMGRISDGGLPNRGRSLTRRYSSGHRSDTRWFSESRRLSLCVSSLLGLFSPASELALSLSSGRFSRPAAPRVDSSLTYFCIRERRSERLTGGFLAINATNDTSVHTLVRMLTAVLKSRSTTFITSIWKRFA</sequence>
<gene>
    <name evidence="1" type="ORF">Taro_015195</name>
</gene>